<evidence type="ECO:0000313" key="3">
    <source>
        <dbReference type="Proteomes" id="UP000186817"/>
    </source>
</evidence>
<dbReference type="Proteomes" id="UP000186817">
    <property type="component" value="Unassembled WGS sequence"/>
</dbReference>
<sequence>MALSVIWLVLTVQSSQTLGERIKQPGPLEQGEGKQWLDYLKSVDGGDMSDAKATATALEILQKANHPTLEEVKTFSNFLQDADCVDWMPSYATKWALDMLATNHGAASEFKAWSDYLDACSEDWPAKEWIAGLLAKVNHPTVEEFKSWFDYIYNVVNIEPSADARAKALETLAKDHPSLEDVKTWTSYLHSENGGDMKMADAFDEALDVLGKDRHPSLKDLRTWSKYFLHHCGGSFFRSFATSHALEILLAEDHPNFEEFAAWSDYFCNEGDYGWDKTQQVTQKTLDVLKKHHPTFEEFKIWKGLLHGYRTDDRIIEMLTREPHPTVEEFKALSSYIGSQEGMYGEGEEEALSLLTTAHHPSLEQVKDWINYFVNTRDDETSRSWAVKSAIRFLQKDGHPSEPPRSILGRWTFKAWCKLHGI</sequence>
<reference evidence="2 3" key="1">
    <citation type="submission" date="2016-02" db="EMBL/GenBank/DDBJ databases">
        <title>Genome analysis of coral dinoflagellate symbionts highlights evolutionary adaptations to a symbiotic lifestyle.</title>
        <authorList>
            <person name="Aranda M."/>
            <person name="Li Y."/>
            <person name="Liew Y.J."/>
            <person name="Baumgarten S."/>
            <person name="Simakov O."/>
            <person name="Wilson M."/>
            <person name="Piel J."/>
            <person name="Ashoor H."/>
            <person name="Bougouffa S."/>
            <person name="Bajic V.B."/>
            <person name="Ryu T."/>
            <person name="Ravasi T."/>
            <person name="Bayer T."/>
            <person name="Micklem G."/>
            <person name="Kim H."/>
            <person name="Bhak J."/>
            <person name="Lajeunesse T.C."/>
            <person name="Voolstra C.R."/>
        </authorList>
    </citation>
    <scope>NUCLEOTIDE SEQUENCE [LARGE SCALE GENOMIC DNA]</scope>
    <source>
        <strain evidence="2 3">CCMP2467</strain>
    </source>
</reference>
<keyword evidence="1" id="KW-0732">Signal</keyword>
<evidence type="ECO:0000256" key="1">
    <source>
        <dbReference type="SAM" id="SignalP"/>
    </source>
</evidence>
<organism evidence="2 3">
    <name type="scientific">Symbiodinium microadriaticum</name>
    <name type="common">Dinoflagellate</name>
    <name type="synonym">Zooxanthella microadriatica</name>
    <dbReference type="NCBI Taxonomy" id="2951"/>
    <lineage>
        <taxon>Eukaryota</taxon>
        <taxon>Sar</taxon>
        <taxon>Alveolata</taxon>
        <taxon>Dinophyceae</taxon>
        <taxon>Suessiales</taxon>
        <taxon>Symbiodiniaceae</taxon>
        <taxon>Symbiodinium</taxon>
    </lineage>
</organism>
<proteinExistence type="predicted"/>
<feature type="signal peptide" evidence="1">
    <location>
        <begin position="1"/>
        <end position="19"/>
    </location>
</feature>
<name>A0A1Q9ETV3_SYMMI</name>
<evidence type="ECO:0000313" key="2">
    <source>
        <dbReference type="EMBL" id="OLQ10844.1"/>
    </source>
</evidence>
<gene>
    <name evidence="2" type="ORF">AK812_SmicGene5405</name>
</gene>
<feature type="chain" id="PRO_5010337866" evidence="1">
    <location>
        <begin position="20"/>
        <end position="422"/>
    </location>
</feature>
<comment type="caution">
    <text evidence="2">The sequence shown here is derived from an EMBL/GenBank/DDBJ whole genome shotgun (WGS) entry which is preliminary data.</text>
</comment>
<dbReference type="AlphaFoldDB" id="A0A1Q9ETV3"/>
<dbReference type="OrthoDB" id="406275at2759"/>
<accession>A0A1Q9ETV3</accession>
<protein>
    <submittedName>
        <fullName evidence="2">Uncharacterized protein</fullName>
    </submittedName>
</protein>
<keyword evidence="3" id="KW-1185">Reference proteome</keyword>
<dbReference type="EMBL" id="LSRX01000070">
    <property type="protein sequence ID" value="OLQ10844.1"/>
    <property type="molecule type" value="Genomic_DNA"/>
</dbReference>